<dbReference type="Pfam" id="PF13041">
    <property type="entry name" value="PPR_2"/>
    <property type="match status" value="4"/>
</dbReference>
<organism evidence="3 4">
    <name type="scientific">Ziziphus jujuba</name>
    <name type="common">Chinese jujube</name>
    <name type="synonym">Ziziphus sativa</name>
    <dbReference type="NCBI Taxonomy" id="326968"/>
    <lineage>
        <taxon>Eukaryota</taxon>
        <taxon>Viridiplantae</taxon>
        <taxon>Streptophyta</taxon>
        <taxon>Embryophyta</taxon>
        <taxon>Tracheophyta</taxon>
        <taxon>Spermatophyta</taxon>
        <taxon>Magnoliopsida</taxon>
        <taxon>eudicotyledons</taxon>
        <taxon>Gunneridae</taxon>
        <taxon>Pentapetalae</taxon>
        <taxon>rosids</taxon>
        <taxon>fabids</taxon>
        <taxon>Rosales</taxon>
        <taxon>Rhamnaceae</taxon>
        <taxon>Paliureae</taxon>
        <taxon>Ziziphus</taxon>
    </lineage>
</organism>
<name>A0A6P4AMW6_ZIZJJ</name>
<feature type="repeat" description="PPR" evidence="2">
    <location>
        <begin position="343"/>
        <end position="377"/>
    </location>
</feature>
<dbReference type="KEGG" id="zju:107432735"/>
<feature type="repeat" description="PPR" evidence="2">
    <location>
        <begin position="146"/>
        <end position="176"/>
    </location>
</feature>
<feature type="repeat" description="PPR" evidence="2">
    <location>
        <begin position="83"/>
        <end position="117"/>
    </location>
</feature>
<dbReference type="FunFam" id="1.25.40.10:FF:000606">
    <property type="entry name" value="Putative pentatricopeptide repeat-containing protein"/>
    <property type="match status" value="1"/>
</dbReference>
<keyword evidence="1" id="KW-0677">Repeat</keyword>
<dbReference type="GO" id="GO:0003723">
    <property type="term" value="F:RNA binding"/>
    <property type="evidence" value="ECO:0007669"/>
    <property type="project" value="InterPro"/>
</dbReference>
<dbReference type="Pfam" id="PF12854">
    <property type="entry name" value="PPR_1"/>
    <property type="match status" value="1"/>
</dbReference>
<dbReference type="InParanoid" id="A0A6P4AMW6"/>
<dbReference type="GO" id="GO:0009451">
    <property type="term" value="P:RNA modification"/>
    <property type="evidence" value="ECO:0007669"/>
    <property type="project" value="InterPro"/>
</dbReference>
<dbReference type="InterPro" id="IPR046960">
    <property type="entry name" value="PPR_At4g14850-like_plant"/>
</dbReference>
<keyword evidence="3" id="KW-1185">Reference proteome</keyword>
<dbReference type="RefSeq" id="XP_015899403.1">
    <property type="nucleotide sequence ID" value="XM_016043917.4"/>
</dbReference>
<dbReference type="NCBIfam" id="TIGR00756">
    <property type="entry name" value="PPR"/>
    <property type="match status" value="11"/>
</dbReference>
<feature type="repeat" description="PPR" evidence="2">
    <location>
        <begin position="312"/>
        <end position="342"/>
    </location>
</feature>
<evidence type="ECO:0000256" key="1">
    <source>
        <dbReference type="ARBA" id="ARBA00022737"/>
    </source>
</evidence>
<feature type="repeat" description="PPR" evidence="2">
    <location>
        <begin position="210"/>
        <end position="244"/>
    </location>
</feature>
<reference evidence="4" key="1">
    <citation type="submission" date="2025-08" db="UniProtKB">
        <authorList>
            <consortium name="RefSeq"/>
        </authorList>
    </citation>
    <scope>IDENTIFICATION</scope>
    <source>
        <tissue evidence="4">Seedling</tissue>
    </source>
</reference>
<accession>A0A6P4AMW6</accession>
<dbReference type="PANTHER" id="PTHR47926:SF347">
    <property type="entry name" value="PENTATRICOPEPTIDE REPEAT-CONTAINING PROTEIN"/>
    <property type="match status" value="1"/>
</dbReference>
<feature type="repeat" description="PPR" evidence="2">
    <location>
        <begin position="405"/>
        <end position="439"/>
    </location>
</feature>
<dbReference type="AlphaFoldDB" id="A0A6P4AMW6"/>
<feature type="repeat" description="PPR" evidence="2">
    <location>
        <begin position="179"/>
        <end position="209"/>
    </location>
</feature>
<evidence type="ECO:0000313" key="3">
    <source>
        <dbReference type="Proteomes" id="UP001652623"/>
    </source>
</evidence>
<feature type="repeat" description="PPR" evidence="2">
    <location>
        <begin position="506"/>
        <end position="540"/>
    </location>
</feature>
<sequence length="724" mass="81379">MPVKPTTKTGIFYVRLYYLKCSGYIIRSSCFSTQTLSHPSLISAKAQSSGRLLVYCNSQITKYGRNGNILEAESLFNRMPNRDTISWTAMLTAYAQNGEIVKARDLFDKMPQRNTASYNAMISAYIKNSCMIDEAAELFRRIPECNAVSYAAMVTGFVQAGMFDKAEKLYSETPVRLRDPVCSNALISGCLKLGRLGEAFRVFDGMLDRDVVSWSSMVDGCCKLGKIVDARCLFDRMPGRNVVTWTSMIDGYMKNEEFEEGFKLFLEMRREQKMEINSTTFSVMFEACGSFAGYEEGIQMHGLVSRTGFDFDVFLGNSIITMYCRFGYLDAASKIFHLMRKRDVVSWNSLIAGYVQCNETEEAFKLFHRMPIKNVVSWTTVISGFFNQGLSDKAIHLFEMMPEKDSVSWTALVSGFVNNGDYEKAFRWFIQMLRRAVRLEPLTFSSMLSASAGLATLNQGVQIHALVLKMGLEFDLSIQNALVSMYSKCGNVVDAYQIFTKINSPNVISYNSMITGFSQNGLGEEALNLFSKLQNEGCGPNEVTFLGVLSACVHVGLVEEGWKYFKMMKPLYSIEPGPDHYACMVDLLGRAGLLDKAMELINSMPFDSHPGVWGALLGASKTHLRLDLAQLAAQKLMELEPDNPTPYVVLSNLCSLSGKKQDGDQVRMAKKSKGLRKSPGCSWVILKDMVHLFLAGDQSHVDWEKIKVILWLITMEMRHLHCHR</sequence>
<dbReference type="FunFam" id="1.25.40.10:FF:000090">
    <property type="entry name" value="Pentatricopeptide repeat-containing protein, chloroplastic"/>
    <property type="match status" value="1"/>
</dbReference>
<dbReference type="Pfam" id="PF01535">
    <property type="entry name" value="PPR"/>
    <property type="match status" value="6"/>
</dbReference>
<evidence type="ECO:0000256" key="2">
    <source>
        <dbReference type="PROSITE-ProRule" id="PRU00708"/>
    </source>
</evidence>
<dbReference type="InterPro" id="IPR011990">
    <property type="entry name" value="TPR-like_helical_dom_sf"/>
</dbReference>
<gene>
    <name evidence="4" type="primary">LOC107432735</name>
</gene>
<dbReference type="Gene3D" id="1.25.40.10">
    <property type="entry name" value="Tetratricopeptide repeat domain"/>
    <property type="match status" value="6"/>
</dbReference>
<dbReference type="GeneID" id="107432735"/>
<dbReference type="PROSITE" id="PS51375">
    <property type="entry name" value="PPR"/>
    <property type="match status" value="8"/>
</dbReference>
<dbReference type="PANTHER" id="PTHR47926">
    <property type="entry name" value="PENTATRICOPEPTIDE REPEAT-CONTAINING PROTEIN"/>
    <property type="match status" value="1"/>
</dbReference>
<evidence type="ECO:0000313" key="4">
    <source>
        <dbReference type="RefSeq" id="XP_015899403.1"/>
    </source>
</evidence>
<dbReference type="Pfam" id="PF20431">
    <property type="entry name" value="E_motif"/>
    <property type="match status" value="1"/>
</dbReference>
<proteinExistence type="predicted"/>
<protein>
    <submittedName>
        <fullName evidence="4">Pentatricopeptide repeat-containing protein At1g53600, mitochondrial</fullName>
    </submittedName>
</protein>
<dbReference type="InterPro" id="IPR002885">
    <property type="entry name" value="PPR_rpt"/>
</dbReference>
<dbReference type="Proteomes" id="UP001652623">
    <property type="component" value="Chromosome 11"/>
</dbReference>
<dbReference type="InterPro" id="IPR046848">
    <property type="entry name" value="E_motif"/>
</dbReference>
<dbReference type="FunCoup" id="A0A6P4AMW6">
    <property type="interactions" value="622"/>
</dbReference>